<evidence type="ECO:0000256" key="1">
    <source>
        <dbReference type="SAM" id="SignalP"/>
    </source>
</evidence>
<keyword evidence="1" id="KW-0732">Signal</keyword>
<evidence type="ECO:0000313" key="2">
    <source>
        <dbReference type="EMBL" id="EAT33303.1"/>
    </source>
</evidence>
<evidence type="ECO:0000313" key="3">
    <source>
        <dbReference type="Proteomes" id="UP000682892"/>
    </source>
</evidence>
<sequence length="74" mass="7993">MKSIIVISALVLVCTYGAPQGPDVEPIPIIRQEQEVNPDGSYRWSYETGNGITAEEQGFLKNAGSEQEAQVGIV</sequence>
<feature type="signal peptide" evidence="1">
    <location>
        <begin position="1"/>
        <end position="17"/>
    </location>
</feature>
<dbReference type="Proteomes" id="UP000682892">
    <property type="component" value="Unassembled WGS sequence"/>
</dbReference>
<name>Q16GD2_AEDAE</name>
<dbReference type="PaxDb" id="7159-AAEL014420-PA"/>
<protein>
    <submittedName>
        <fullName evidence="2">AAEL014420-PA</fullName>
    </submittedName>
</protein>
<reference evidence="2" key="2">
    <citation type="journal article" date="2007" name="Science">
        <title>Genome sequence of Aedes aegypti, a major arbovirus vector.</title>
        <authorList>
            <person name="Nene V."/>
            <person name="Wortman J.R."/>
            <person name="Lawson D."/>
            <person name="Haas B."/>
            <person name="Kodira C."/>
            <person name="Tu Z.J."/>
            <person name="Loftus B."/>
            <person name="Xi Z."/>
            <person name="Megy K."/>
            <person name="Grabherr M."/>
            <person name="Ren Q."/>
            <person name="Zdobnov E.M."/>
            <person name="Lobo N.F."/>
            <person name="Campbell K.S."/>
            <person name="Brown S.E."/>
            <person name="Bonaldo M.F."/>
            <person name="Zhu J."/>
            <person name="Sinkins S.P."/>
            <person name="Hogenkamp D.G."/>
            <person name="Amedeo P."/>
            <person name="Arensburger P."/>
            <person name="Atkinson P.W."/>
            <person name="Bidwell S."/>
            <person name="Biedler J."/>
            <person name="Birney E."/>
            <person name="Bruggner R.V."/>
            <person name="Costas J."/>
            <person name="Coy M.R."/>
            <person name="Crabtree J."/>
            <person name="Crawford M."/>
            <person name="Debruyn B."/>
            <person name="Decaprio D."/>
            <person name="Eiglmeier K."/>
            <person name="Eisenstadt E."/>
            <person name="El-Dorry H."/>
            <person name="Gelbart W.M."/>
            <person name="Gomes S.L."/>
            <person name="Hammond M."/>
            <person name="Hannick L.I."/>
            <person name="Hogan J.R."/>
            <person name="Holmes M.H."/>
            <person name="Jaffe D."/>
            <person name="Johnston J.S."/>
            <person name="Kennedy R.C."/>
            <person name="Koo H."/>
            <person name="Kravitz S."/>
            <person name="Kriventseva E.V."/>
            <person name="Kulp D."/>
            <person name="Labutti K."/>
            <person name="Lee E."/>
            <person name="Li S."/>
            <person name="Lovin D.D."/>
            <person name="Mao C."/>
            <person name="Mauceli E."/>
            <person name="Menck C.F."/>
            <person name="Miller J.R."/>
            <person name="Montgomery P."/>
            <person name="Mori A."/>
            <person name="Nascimento A.L."/>
            <person name="Naveira H.F."/>
            <person name="Nusbaum C."/>
            <person name="O'leary S."/>
            <person name="Orvis J."/>
            <person name="Pertea M."/>
            <person name="Quesneville H."/>
            <person name="Reidenbach K.R."/>
            <person name="Rogers Y.H."/>
            <person name="Roth C.W."/>
            <person name="Schneider J.R."/>
            <person name="Schatz M."/>
            <person name="Shumway M."/>
            <person name="Stanke M."/>
            <person name="Stinson E.O."/>
            <person name="Tubio J.M."/>
            <person name="Vanzee J.P."/>
            <person name="Verjovski-Almeida S."/>
            <person name="Werner D."/>
            <person name="White O."/>
            <person name="Wyder S."/>
            <person name="Zeng Q."/>
            <person name="Zhao Q."/>
            <person name="Zhao Y."/>
            <person name="Hill C.A."/>
            <person name="Raikhel A.S."/>
            <person name="Soares M.B."/>
            <person name="Knudson D.L."/>
            <person name="Lee N.H."/>
            <person name="Galagan J."/>
            <person name="Salzberg S.L."/>
            <person name="Paulsen I.T."/>
            <person name="Dimopoulos G."/>
            <person name="Collins F.H."/>
            <person name="Birren B."/>
            <person name="Fraser-Liggett C.M."/>
            <person name="Severson D.W."/>
        </authorList>
    </citation>
    <scope>NUCLEOTIDE SEQUENCE [LARGE SCALE GENOMIC DNA]</scope>
    <source>
        <strain evidence="2">Liverpool</strain>
    </source>
</reference>
<feature type="chain" id="PRO_5014307025" evidence="1">
    <location>
        <begin position="18"/>
        <end position="74"/>
    </location>
</feature>
<dbReference type="AlphaFoldDB" id="Q16GD2"/>
<accession>Q16GD2</accession>
<reference evidence="2" key="1">
    <citation type="submission" date="2005-10" db="EMBL/GenBank/DDBJ databases">
        <authorList>
            <person name="Loftus B.J."/>
            <person name="Nene V.M."/>
            <person name="Hannick L.I."/>
            <person name="Bidwell S."/>
            <person name="Haas B."/>
            <person name="Amedeo P."/>
            <person name="Orvis J."/>
            <person name="Wortman J.R."/>
            <person name="White O.R."/>
            <person name="Salzberg S."/>
            <person name="Shumway M."/>
            <person name="Koo H."/>
            <person name="Zhao Y."/>
            <person name="Holmes M."/>
            <person name="Miller J."/>
            <person name="Schatz M."/>
            <person name="Pop M."/>
            <person name="Pai G."/>
            <person name="Utterback T."/>
            <person name="Rogers Y.-H."/>
            <person name="Kravitz S."/>
            <person name="Fraser C.M."/>
        </authorList>
    </citation>
    <scope>NUCLEOTIDE SEQUENCE</scope>
    <source>
        <strain evidence="2">Liverpool</strain>
    </source>
</reference>
<dbReference type="PhylomeDB" id="Q16GD2"/>
<dbReference type="EMBL" id="CH478291">
    <property type="protein sequence ID" value="EAT33303.1"/>
    <property type="molecule type" value="Genomic_DNA"/>
</dbReference>
<dbReference type="HOGENOM" id="CLU_2689789_0_0_1"/>
<gene>
    <name evidence="2" type="ORF">AaeL_AAEL014420</name>
</gene>
<dbReference type="VEuPathDB" id="VectorBase:AAEL003272"/>
<organism evidence="2 3">
    <name type="scientific">Aedes aegypti</name>
    <name type="common">Yellowfever mosquito</name>
    <name type="synonym">Culex aegypti</name>
    <dbReference type="NCBI Taxonomy" id="7159"/>
    <lineage>
        <taxon>Eukaryota</taxon>
        <taxon>Metazoa</taxon>
        <taxon>Ecdysozoa</taxon>
        <taxon>Arthropoda</taxon>
        <taxon>Hexapoda</taxon>
        <taxon>Insecta</taxon>
        <taxon>Pterygota</taxon>
        <taxon>Neoptera</taxon>
        <taxon>Endopterygota</taxon>
        <taxon>Diptera</taxon>
        <taxon>Nematocera</taxon>
        <taxon>Culicoidea</taxon>
        <taxon>Culicidae</taxon>
        <taxon>Culicinae</taxon>
        <taxon>Aedini</taxon>
        <taxon>Aedes</taxon>
        <taxon>Stegomyia</taxon>
    </lineage>
</organism>
<dbReference type="STRING" id="7159.Q16GD2"/>
<proteinExistence type="predicted"/>
<reference evidence="2" key="3">
    <citation type="submission" date="2012-09" db="EMBL/GenBank/DDBJ databases">
        <authorList>
            <consortium name="VectorBase"/>
        </authorList>
    </citation>
    <scope>NUCLEOTIDE SEQUENCE</scope>
    <source>
        <strain evidence="2">Liverpool</strain>
    </source>
</reference>